<reference evidence="4" key="1">
    <citation type="submission" date="2018-05" db="EMBL/GenBank/DDBJ databases">
        <authorList>
            <person name="Lanie J.A."/>
            <person name="Ng W.-L."/>
            <person name="Kazmierczak K.M."/>
            <person name="Andrzejewski T.M."/>
            <person name="Davidsen T.M."/>
            <person name="Wayne K.J."/>
            <person name="Tettelin H."/>
            <person name="Glass J.I."/>
            <person name="Rusch D."/>
            <person name="Podicherti R."/>
            <person name="Tsui H.-C.T."/>
            <person name="Winkler M.E."/>
        </authorList>
    </citation>
    <scope>NUCLEOTIDE SEQUENCE</scope>
</reference>
<accession>A0A382QYE1</accession>
<evidence type="ECO:0000313" key="4">
    <source>
        <dbReference type="EMBL" id="SVC89912.1"/>
    </source>
</evidence>
<proteinExistence type="inferred from homology"/>
<dbReference type="InterPro" id="IPR029479">
    <property type="entry name" value="Nitroreductase"/>
</dbReference>
<dbReference type="Pfam" id="PF00881">
    <property type="entry name" value="Nitroreductase"/>
    <property type="match status" value="1"/>
</dbReference>
<dbReference type="AlphaFoldDB" id="A0A382QYE1"/>
<comment type="similarity">
    <text evidence="1">Belongs to the nitroreductase family.</text>
</comment>
<name>A0A382QYE1_9ZZZZ</name>
<dbReference type="GO" id="GO:0016491">
    <property type="term" value="F:oxidoreductase activity"/>
    <property type="evidence" value="ECO:0007669"/>
    <property type="project" value="UniProtKB-KW"/>
</dbReference>
<evidence type="ECO:0000256" key="1">
    <source>
        <dbReference type="ARBA" id="ARBA00007118"/>
    </source>
</evidence>
<protein>
    <recommendedName>
        <fullName evidence="3">Nitroreductase domain-containing protein</fullName>
    </recommendedName>
</protein>
<sequence>MSFFELINKRRSVRKFSDVEVPEVVMKKCLKASILAANSSNLQPWEFYWVKNKEKKKRVVEACFSQNAAKTAKELVVAVARIDTWKRNRNLIVEDYKKQNKFIPIINNYYNKLIPFVYYHDRFGVVGLIKRIIYVFINIVGYFKPVPRGPIYKHDLFETVTKTTALACQNFMMALVAEGFDSCPMEGFDEKRIKKTLKLNSKCHVVMIFGIGKADSKGIYGERFRIDDNLVIKEV</sequence>
<keyword evidence="2" id="KW-0560">Oxidoreductase</keyword>
<dbReference type="Gene3D" id="3.40.109.10">
    <property type="entry name" value="NADH Oxidase"/>
    <property type="match status" value="1"/>
</dbReference>
<organism evidence="4">
    <name type="scientific">marine metagenome</name>
    <dbReference type="NCBI Taxonomy" id="408172"/>
    <lineage>
        <taxon>unclassified sequences</taxon>
        <taxon>metagenomes</taxon>
        <taxon>ecological metagenomes</taxon>
    </lineage>
</organism>
<dbReference type="SUPFAM" id="SSF55469">
    <property type="entry name" value="FMN-dependent nitroreductase-like"/>
    <property type="match status" value="1"/>
</dbReference>
<gene>
    <name evidence="4" type="ORF">METZ01_LOCUS342766</name>
</gene>
<evidence type="ECO:0000259" key="3">
    <source>
        <dbReference type="Pfam" id="PF00881"/>
    </source>
</evidence>
<dbReference type="EMBL" id="UINC01117470">
    <property type="protein sequence ID" value="SVC89912.1"/>
    <property type="molecule type" value="Genomic_DNA"/>
</dbReference>
<dbReference type="InterPro" id="IPR000415">
    <property type="entry name" value="Nitroreductase-like"/>
</dbReference>
<dbReference type="PANTHER" id="PTHR43673:SF10">
    <property type="entry name" value="NADH DEHYDROGENASE_NAD(P)H NITROREDUCTASE XCC3605-RELATED"/>
    <property type="match status" value="1"/>
</dbReference>
<feature type="domain" description="Nitroreductase" evidence="3">
    <location>
        <begin position="7"/>
        <end position="213"/>
    </location>
</feature>
<dbReference type="PANTHER" id="PTHR43673">
    <property type="entry name" value="NAD(P)H NITROREDUCTASE YDGI-RELATED"/>
    <property type="match status" value="1"/>
</dbReference>
<evidence type="ECO:0000256" key="2">
    <source>
        <dbReference type="ARBA" id="ARBA00023002"/>
    </source>
</evidence>